<name>A0A6A6VE48_9PLEO</name>
<evidence type="ECO:0000313" key="3">
    <source>
        <dbReference type="EMBL" id="KAF2747451.1"/>
    </source>
</evidence>
<dbReference type="EMBL" id="MU006572">
    <property type="protein sequence ID" value="KAF2747451.1"/>
    <property type="molecule type" value="Genomic_DNA"/>
</dbReference>
<feature type="compositionally biased region" description="Basic and acidic residues" evidence="1">
    <location>
        <begin position="137"/>
        <end position="151"/>
    </location>
</feature>
<feature type="transmembrane region" description="Helical" evidence="2">
    <location>
        <begin position="20"/>
        <end position="45"/>
    </location>
</feature>
<feature type="region of interest" description="Disordered" evidence="1">
    <location>
        <begin position="102"/>
        <end position="163"/>
    </location>
</feature>
<accession>A0A6A6VE48</accession>
<evidence type="ECO:0000256" key="2">
    <source>
        <dbReference type="SAM" id="Phobius"/>
    </source>
</evidence>
<evidence type="ECO:0000313" key="4">
    <source>
        <dbReference type="Proteomes" id="UP000799440"/>
    </source>
</evidence>
<protein>
    <submittedName>
        <fullName evidence="3">Uncharacterized protein</fullName>
    </submittedName>
</protein>
<keyword evidence="2" id="KW-0472">Membrane</keyword>
<organism evidence="3 4">
    <name type="scientific">Sporormia fimetaria CBS 119925</name>
    <dbReference type="NCBI Taxonomy" id="1340428"/>
    <lineage>
        <taxon>Eukaryota</taxon>
        <taxon>Fungi</taxon>
        <taxon>Dikarya</taxon>
        <taxon>Ascomycota</taxon>
        <taxon>Pezizomycotina</taxon>
        <taxon>Dothideomycetes</taxon>
        <taxon>Pleosporomycetidae</taxon>
        <taxon>Pleosporales</taxon>
        <taxon>Sporormiaceae</taxon>
        <taxon>Sporormia</taxon>
    </lineage>
</organism>
<keyword evidence="2" id="KW-0812">Transmembrane</keyword>
<evidence type="ECO:0000256" key="1">
    <source>
        <dbReference type="SAM" id="MobiDB-lite"/>
    </source>
</evidence>
<gene>
    <name evidence="3" type="ORF">M011DRAFT_467532</name>
</gene>
<keyword evidence="2" id="KW-1133">Transmembrane helix</keyword>
<keyword evidence="4" id="KW-1185">Reference proteome</keyword>
<dbReference type="Proteomes" id="UP000799440">
    <property type="component" value="Unassembled WGS sequence"/>
</dbReference>
<feature type="region of interest" description="Disordered" evidence="1">
    <location>
        <begin position="56"/>
        <end position="81"/>
    </location>
</feature>
<sequence length="163" mass="17467">MNSVSHGNSTDVDWPPTPVFGWAVLSALLSFIILFISILMSVIVVELVCNWGQASPLAPEEPPENHNLPDSSSDESEPEGYIYLEVGDPAAAAVLGPPPTAIFGTMATPTPRNGRPSYPADSARNDTKGPVPHPGNTRKEVPGPDIERHVETIPGTRTHSLRR</sequence>
<reference evidence="3" key="1">
    <citation type="journal article" date="2020" name="Stud. Mycol.">
        <title>101 Dothideomycetes genomes: a test case for predicting lifestyles and emergence of pathogens.</title>
        <authorList>
            <person name="Haridas S."/>
            <person name="Albert R."/>
            <person name="Binder M."/>
            <person name="Bloem J."/>
            <person name="Labutti K."/>
            <person name="Salamov A."/>
            <person name="Andreopoulos B."/>
            <person name="Baker S."/>
            <person name="Barry K."/>
            <person name="Bills G."/>
            <person name="Bluhm B."/>
            <person name="Cannon C."/>
            <person name="Castanera R."/>
            <person name="Culley D."/>
            <person name="Daum C."/>
            <person name="Ezra D."/>
            <person name="Gonzalez J."/>
            <person name="Henrissat B."/>
            <person name="Kuo A."/>
            <person name="Liang C."/>
            <person name="Lipzen A."/>
            <person name="Lutzoni F."/>
            <person name="Magnuson J."/>
            <person name="Mondo S."/>
            <person name="Nolan M."/>
            <person name="Ohm R."/>
            <person name="Pangilinan J."/>
            <person name="Park H.-J."/>
            <person name="Ramirez L."/>
            <person name="Alfaro M."/>
            <person name="Sun H."/>
            <person name="Tritt A."/>
            <person name="Yoshinaga Y."/>
            <person name="Zwiers L.-H."/>
            <person name="Turgeon B."/>
            <person name="Goodwin S."/>
            <person name="Spatafora J."/>
            <person name="Crous P."/>
            <person name="Grigoriev I."/>
        </authorList>
    </citation>
    <scope>NUCLEOTIDE SEQUENCE</scope>
    <source>
        <strain evidence="3">CBS 119925</strain>
    </source>
</reference>
<dbReference type="AlphaFoldDB" id="A0A6A6VE48"/>
<proteinExistence type="predicted"/>